<feature type="transmembrane region" description="Helical" evidence="5">
    <location>
        <begin position="12"/>
        <end position="34"/>
    </location>
</feature>
<evidence type="ECO:0000256" key="3">
    <source>
        <dbReference type="ARBA" id="ARBA00022475"/>
    </source>
</evidence>
<evidence type="ECO:0000256" key="4">
    <source>
        <dbReference type="ARBA" id="ARBA00022847"/>
    </source>
</evidence>
<comment type="subcellular location">
    <subcellularLocation>
        <location evidence="1">Cell membrane</location>
        <topology evidence="1">Multi-pass membrane protein</topology>
    </subcellularLocation>
</comment>
<sequence length="203" mass="23056">MPLKTIFMHYKNNVLLSIIFTWVLTGCIVIMILLMPNFMTNIFSTQGYLRVDFIHMQMICVFLMCFGCVVYGYLSDKFGLEKISIIFGAIFCVAVSTYFYEVYNNTSFENTRMFYFVAGFFGCIGPAGAPFFTIKLFPSNVKFTGISFSYNVAYAISGGVTPILATFANEKFPMLLTYYMLGLGIIFIISTIIFINKKSKKFS</sequence>
<evidence type="ECO:0000256" key="1">
    <source>
        <dbReference type="ARBA" id="ARBA00004651"/>
    </source>
</evidence>
<dbReference type="PANTHER" id="PTHR43528:SF7">
    <property type="entry name" value="MFS TRANSPORTER"/>
    <property type="match status" value="1"/>
</dbReference>
<keyword evidence="5" id="KW-0472">Membrane</keyword>
<feature type="transmembrane region" description="Helical" evidence="5">
    <location>
        <begin position="83"/>
        <end position="101"/>
    </location>
</feature>
<dbReference type="PANTHER" id="PTHR43528">
    <property type="entry name" value="ALPHA-KETOGLUTARATE PERMEASE"/>
    <property type="match status" value="1"/>
</dbReference>
<reference evidence="6 7" key="1">
    <citation type="submission" date="2018-06" db="EMBL/GenBank/DDBJ databases">
        <authorList>
            <consortium name="Pathogen Informatics"/>
            <person name="Doyle S."/>
        </authorList>
    </citation>
    <scope>NUCLEOTIDE SEQUENCE [LARGE SCALE GENOMIC DNA]</scope>
    <source>
        <strain evidence="6 7">NCTC12475</strain>
    </source>
</reference>
<evidence type="ECO:0000313" key="6">
    <source>
        <dbReference type="EMBL" id="SUX10794.1"/>
    </source>
</evidence>
<dbReference type="InterPro" id="IPR036259">
    <property type="entry name" value="MFS_trans_sf"/>
</dbReference>
<accession>A0A381DJB2</accession>
<keyword evidence="7" id="KW-1185">Reference proteome</keyword>
<evidence type="ECO:0000256" key="2">
    <source>
        <dbReference type="ARBA" id="ARBA00022448"/>
    </source>
</evidence>
<dbReference type="InterPro" id="IPR051084">
    <property type="entry name" value="H+-coupled_symporters"/>
</dbReference>
<dbReference type="EMBL" id="UFVD01000001">
    <property type="protein sequence ID" value="SUX10794.1"/>
    <property type="molecule type" value="Genomic_DNA"/>
</dbReference>
<protein>
    <submittedName>
        <fullName evidence="6">Major facilitator superfamily protein</fullName>
    </submittedName>
</protein>
<evidence type="ECO:0000256" key="5">
    <source>
        <dbReference type="SAM" id="Phobius"/>
    </source>
</evidence>
<feature type="transmembrane region" description="Helical" evidence="5">
    <location>
        <begin position="174"/>
        <end position="195"/>
    </location>
</feature>
<proteinExistence type="predicted"/>
<keyword evidence="3" id="KW-1003">Cell membrane</keyword>
<feature type="transmembrane region" description="Helical" evidence="5">
    <location>
        <begin position="54"/>
        <end position="74"/>
    </location>
</feature>
<keyword evidence="2" id="KW-0813">Transport</keyword>
<evidence type="ECO:0000313" key="7">
    <source>
        <dbReference type="Proteomes" id="UP000254920"/>
    </source>
</evidence>
<keyword evidence="4" id="KW-0769">Symport</keyword>
<dbReference type="SUPFAM" id="SSF103473">
    <property type="entry name" value="MFS general substrate transporter"/>
    <property type="match status" value="1"/>
</dbReference>
<feature type="transmembrane region" description="Helical" evidence="5">
    <location>
        <begin position="148"/>
        <end position="168"/>
    </location>
</feature>
<dbReference type="AlphaFoldDB" id="A0A381DJB2"/>
<gene>
    <name evidence="6" type="ORF">NCTC12475_01005</name>
</gene>
<name>A0A381DJB2_9BACT</name>
<dbReference type="GO" id="GO:0015293">
    <property type="term" value="F:symporter activity"/>
    <property type="evidence" value="ECO:0007669"/>
    <property type="project" value="UniProtKB-KW"/>
</dbReference>
<keyword evidence="5" id="KW-0812">Transmembrane</keyword>
<dbReference type="GO" id="GO:0005886">
    <property type="term" value="C:plasma membrane"/>
    <property type="evidence" value="ECO:0007669"/>
    <property type="project" value="UniProtKB-SubCell"/>
</dbReference>
<organism evidence="6 7">
    <name type="scientific">Campylobacter sputorum subsp. sputorum</name>
    <dbReference type="NCBI Taxonomy" id="32024"/>
    <lineage>
        <taxon>Bacteria</taxon>
        <taxon>Pseudomonadati</taxon>
        <taxon>Campylobacterota</taxon>
        <taxon>Epsilonproteobacteria</taxon>
        <taxon>Campylobacterales</taxon>
        <taxon>Campylobacteraceae</taxon>
        <taxon>Campylobacter</taxon>
    </lineage>
</organism>
<keyword evidence="5" id="KW-1133">Transmembrane helix</keyword>
<dbReference type="PROSITE" id="PS51257">
    <property type="entry name" value="PROKAR_LIPOPROTEIN"/>
    <property type="match status" value="1"/>
</dbReference>
<dbReference type="Gene3D" id="1.20.1250.20">
    <property type="entry name" value="MFS general substrate transporter like domains"/>
    <property type="match status" value="1"/>
</dbReference>
<dbReference type="Proteomes" id="UP000254920">
    <property type="component" value="Unassembled WGS sequence"/>
</dbReference>
<feature type="transmembrane region" description="Helical" evidence="5">
    <location>
        <begin position="113"/>
        <end position="136"/>
    </location>
</feature>